<keyword evidence="3" id="KW-1185">Reference proteome</keyword>
<evidence type="ECO:0000256" key="1">
    <source>
        <dbReference type="SAM" id="Phobius"/>
    </source>
</evidence>
<keyword evidence="1" id="KW-0812">Transmembrane</keyword>
<dbReference type="PATRIC" id="fig|864069.3.peg.2214"/>
<evidence type="ECO:0000313" key="2">
    <source>
        <dbReference type="EMBL" id="EIM29543.1"/>
    </source>
</evidence>
<reference evidence="2 3" key="1">
    <citation type="submission" date="2012-02" db="EMBL/GenBank/DDBJ databases">
        <title>Improved High-Quality Draft sequence of Microvirga sp. WSM3557.</title>
        <authorList>
            <consortium name="US DOE Joint Genome Institute"/>
            <person name="Lucas S."/>
            <person name="Han J."/>
            <person name="Lapidus A."/>
            <person name="Cheng J.-F."/>
            <person name="Goodwin L."/>
            <person name="Pitluck S."/>
            <person name="Peters L."/>
            <person name="Zhang X."/>
            <person name="Detter J.C."/>
            <person name="Han C."/>
            <person name="Tapia R."/>
            <person name="Land M."/>
            <person name="Hauser L."/>
            <person name="Kyrpides N."/>
            <person name="Ivanova N."/>
            <person name="Pagani I."/>
            <person name="Brau L."/>
            <person name="Yates R."/>
            <person name="O'Hara G."/>
            <person name="Rui T."/>
            <person name="Howieson J."/>
            <person name="Reeve W."/>
            <person name="Woyke T."/>
        </authorList>
    </citation>
    <scope>NUCLEOTIDE SEQUENCE [LARGE SCALE GENOMIC DNA]</scope>
    <source>
        <strain evidence="2 3">WSM3557</strain>
    </source>
</reference>
<protein>
    <submittedName>
        <fullName evidence="2">Uncharacterized protein</fullName>
    </submittedName>
</protein>
<name>I4Z001_9HYPH</name>
<feature type="transmembrane region" description="Helical" evidence="1">
    <location>
        <begin position="52"/>
        <end position="71"/>
    </location>
</feature>
<dbReference type="EMBL" id="JH660641">
    <property type="protein sequence ID" value="EIM29543.1"/>
    <property type="molecule type" value="Genomic_DNA"/>
</dbReference>
<proteinExistence type="predicted"/>
<dbReference type="Proteomes" id="UP000003947">
    <property type="component" value="Unassembled WGS sequence"/>
</dbReference>
<organism evidence="2 3">
    <name type="scientific">Microvirga lotononidis</name>
    <dbReference type="NCBI Taxonomy" id="864069"/>
    <lineage>
        <taxon>Bacteria</taxon>
        <taxon>Pseudomonadati</taxon>
        <taxon>Pseudomonadota</taxon>
        <taxon>Alphaproteobacteria</taxon>
        <taxon>Hyphomicrobiales</taxon>
        <taxon>Methylobacteriaceae</taxon>
        <taxon>Microvirga</taxon>
    </lineage>
</organism>
<dbReference type="AlphaFoldDB" id="I4Z001"/>
<gene>
    <name evidence="2" type="ORF">MicloDRAFT_00020240</name>
</gene>
<evidence type="ECO:0000313" key="3">
    <source>
        <dbReference type="Proteomes" id="UP000003947"/>
    </source>
</evidence>
<dbReference type="HOGENOM" id="CLU_2700641_0_0_5"/>
<keyword evidence="1" id="KW-1133">Transmembrane helix</keyword>
<keyword evidence="1" id="KW-0472">Membrane</keyword>
<accession>I4Z001</accession>
<sequence length="73" mass="7847">MVKHELNGRDGVTTRTTLRPAQKLHLDRAARNAGEAFAFDEPDAAPIAQRSYVSSLLWLGIAAVAVIGLGLTF</sequence>